<gene>
    <name evidence="5" type="primary">LOC127142195</name>
</gene>
<dbReference type="Proteomes" id="UP000694890">
    <property type="component" value="Unplaced"/>
</dbReference>
<dbReference type="InterPro" id="IPR003598">
    <property type="entry name" value="Ig_sub2"/>
</dbReference>
<dbReference type="SMART" id="SM00408">
    <property type="entry name" value="IGc2"/>
    <property type="match status" value="2"/>
</dbReference>
<sequence>MFLKSVMEDDKMIIVLCITFNIILVSGSSLSDKVQQTPADIYKNPGEKAKINCLHKIDNYYTFLWYKQLKNRQLQFLGYMYKDNGNPEKGLNVSMDGSADKGQTSTLTIEGLSLNDSAVYFCAASSSLSDQVHQIPADIQKKPGGTAKIYCSHSIDSYDRILWYKQLKNKQLQFLGYMLGKDGYPEKGVDVKIEGDANKGQNCTLTIEGLSLSSSAVYFCGSISLHHMLVLMLEEEDII</sequence>
<accession>A0AAJ8B4T1</accession>
<dbReference type="PANTHER" id="PTHR23268">
    <property type="entry name" value="T-CELL RECEPTOR BETA CHAIN"/>
    <property type="match status" value="1"/>
</dbReference>
<keyword evidence="1" id="KW-0732">Signal</keyword>
<dbReference type="GO" id="GO:0007166">
    <property type="term" value="P:cell surface receptor signaling pathway"/>
    <property type="evidence" value="ECO:0007669"/>
    <property type="project" value="TreeGrafter"/>
</dbReference>
<dbReference type="RefSeq" id="XP_050925338.1">
    <property type="nucleotide sequence ID" value="XM_051069381.1"/>
</dbReference>
<dbReference type="PANTHER" id="PTHR23268:SF102">
    <property type="entry name" value="IMMUNOGLOBULIN V-SET DOMAIN-CONTAINING PROTEIN"/>
    <property type="match status" value="1"/>
</dbReference>
<evidence type="ECO:0000313" key="5">
    <source>
        <dbReference type="RefSeq" id="XP_050925338.1"/>
    </source>
</evidence>
<dbReference type="AlphaFoldDB" id="A0AAJ8B4T1"/>
<dbReference type="KEGG" id="lcf:127142195"/>
<dbReference type="Pfam" id="PF07686">
    <property type="entry name" value="V-set"/>
    <property type="match status" value="2"/>
</dbReference>
<dbReference type="SMART" id="SM00406">
    <property type="entry name" value="IGv"/>
    <property type="match status" value="2"/>
</dbReference>
<dbReference type="GO" id="GO:0002376">
    <property type="term" value="P:immune system process"/>
    <property type="evidence" value="ECO:0007669"/>
    <property type="project" value="UniProtKB-KW"/>
</dbReference>
<dbReference type="GO" id="GO:0005886">
    <property type="term" value="C:plasma membrane"/>
    <property type="evidence" value="ECO:0007669"/>
    <property type="project" value="TreeGrafter"/>
</dbReference>
<name>A0AAJ8B4T1_LATCA</name>
<dbReference type="InterPro" id="IPR013106">
    <property type="entry name" value="Ig_V-set"/>
</dbReference>
<dbReference type="PROSITE" id="PS50835">
    <property type="entry name" value="IG_LIKE"/>
    <property type="match status" value="1"/>
</dbReference>
<keyword evidence="2" id="KW-0391">Immunity</keyword>
<dbReference type="SMART" id="SM00409">
    <property type="entry name" value="IG"/>
    <property type="match status" value="2"/>
</dbReference>
<evidence type="ECO:0000313" key="4">
    <source>
        <dbReference type="Proteomes" id="UP000694890"/>
    </source>
</evidence>
<dbReference type="InterPro" id="IPR036179">
    <property type="entry name" value="Ig-like_dom_sf"/>
</dbReference>
<evidence type="ECO:0000256" key="1">
    <source>
        <dbReference type="ARBA" id="ARBA00022729"/>
    </source>
</evidence>
<dbReference type="GeneID" id="127142195"/>
<dbReference type="Gene3D" id="2.60.40.10">
    <property type="entry name" value="Immunoglobulins"/>
    <property type="match status" value="2"/>
</dbReference>
<reference evidence="5" key="1">
    <citation type="submission" date="2025-08" db="UniProtKB">
        <authorList>
            <consortium name="RefSeq"/>
        </authorList>
    </citation>
    <scope>IDENTIFICATION</scope>
    <source>
        <tissue evidence="5">Brain</tissue>
    </source>
</reference>
<dbReference type="SUPFAM" id="SSF48726">
    <property type="entry name" value="Immunoglobulin"/>
    <property type="match status" value="2"/>
</dbReference>
<feature type="domain" description="Ig-like" evidence="3">
    <location>
        <begin position="32"/>
        <end position="140"/>
    </location>
</feature>
<dbReference type="CDD" id="cd00099">
    <property type="entry name" value="IgV"/>
    <property type="match status" value="1"/>
</dbReference>
<proteinExistence type="predicted"/>
<evidence type="ECO:0000256" key="2">
    <source>
        <dbReference type="ARBA" id="ARBA00022859"/>
    </source>
</evidence>
<protein>
    <submittedName>
        <fullName evidence="5">Uncharacterized protein LOC127142195</fullName>
    </submittedName>
</protein>
<organism evidence="4 5">
    <name type="scientific">Lates calcarifer</name>
    <name type="common">Barramundi</name>
    <name type="synonym">Holocentrus calcarifer</name>
    <dbReference type="NCBI Taxonomy" id="8187"/>
    <lineage>
        <taxon>Eukaryota</taxon>
        <taxon>Metazoa</taxon>
        <taxon>Chordata</taxon>
        <taxon>Craniata</taxon>
        <taxon>Vertebrata</taxon>
        <taxon>Euteleostomi</taxon>
        <taxon>Actinopterygii</taxon>
        <taxon>Neopterygii</taxon>
        <taxon>Teleostei</taxon>
        <taxon>Neoteleostei</taxon>
        <taxon>Acanthomorphata</taxon>
        <taxon>Carangaria</taxon>
        <taxon>Carangaria incertae sedis</taxon>
        <taxon>Centropomidae</taxon>
        <taxon>Lates</taxon>
    </lineage>
</organism>
<dbReference type="InterPro" id="IPR050413">
    <property type="entry name" value="TCR_beta_variable"/>
</dbReference>
<dbReference type="InterPro" id="IPR003599">
    <property type="entry name" value="Ig_sub"/>
</dbReference>
<evidence type="ECO:0000259" key="3">
    <source>
        <dbReference type="PROSITE" id="PS50835"/>
    </source>
</evidence>
<dbReference type="InterPro" id="IPR013783">
    <property type="entry name" value="Ig-like_fold"/>
</dbReference>
<dbReference type="InterPro" id="IPR007110">
    <property type="entry name" value="Ig-like_dom"/>
</dbReference>